<dbReference type="PROSITE" id="PS00109">
    <property type="entry name" value="PROTEIN_KINASE_TYR"/>
    <property type="match status" value="1"/>
</dbReference>
<protein>
    <submittedName>
        <fullName evidence="5">Spindle assembly checkpoint kinase</fullName>
    </submittedName>
</protein>
<dbReference type="GO" id="GO:0097527">
    <property type="term" value="P:necroptotic signaling pathway"/>
    <property type="evidence" value="ECO:0007669"/>
    <property type="project" value="TreeGrafter"/>
</dbReference>
<reference evidence="5" key="1">
    <citation type="submission" date="2020-05" db="EMBL/GenBank/DDBJ databases">
        <title>Phylogenomic resolution of chytrid fungi.</title>
        <authorList>
            <person name="Stajich J.E."/>
            <person name="Amses K."/>
            <person name="Simmons R."/>
            <person name="Seto K."/>
            <person name="Myers J."/>
            <person name="Bonds A."/>
            <person name="Quandt C.A."/>
            <person name="Barry K."/>
            <person name="Liu P."/>
            <person name="Grigoriev I."/>
            <person name="Longcore J.E."/>
            <person name="James T.Y."/>
        </authorList>
    </citation>
    <scope>NUCLEOTIDE SEQUENCE</scope>
    <source>
        <strain evidence="5">JEL0318</strain>
    </source>
</reference>
<dbReference type="PANTHER" id="PTHR44329:SF298">
    <property type="entry name" value="MIXED LINEAGE KINASE DOMAIN-LIKE PROTEIN"/>
    <property type="match status" value="1"/>
</dbReference>
<evidence type="ECO:0000313" key="5">
    <source>
        <dbReference type="EMBL" id="KAJ3047128.1"/>
    </source>
</evidence>
<organism evidence="5 6">
    <name type="scientific">Rhizophlyctis rosea</name>
    <dbReference type="NCBI Taxonomy" id="64517"/>
    <lineage>
        <taxon>Eukaryota</taxon>
        <taxon>Fungi</taxon>
        <taxon>Fungi incertae sedis</taxon>
        <taxon>Chytridiomycota</taxon>
        <taxon>Chytridiomycota incertae sedis</taxon>
        <taxon>Chytridiomycetes</taxon>
        <taxon>Rhizophlyctidales</taxon>
        <taxon>Rhizophlyctidaceae</taxon>
        <taxon>Rhizophlyctis</taxon>
    </lineage>
</organism>
<feature type="domain" description="Protein kinase" evidence="4">
    <location>
        <begin position="110"/>
        <end position="384"/>
    </location>
</feature>
<proteinExistence type="predicted"/>
<dbReference type="InterPro" id="IPR008266">
    <property type="entry name" value="Tyr_kinase_AS"/>
</dbReference>
<dbReference type="Pfam" id="PF07714">
    <property type="entry name" value="PK_Tyr_Ser-Thr"/>
    <property type="match status" value="1"/>
</dbReference>
<evidence type="ECO:0000256" key="2">
    <source>
        <dbReference type="ARBA" id="ARBA00022840"/>
    </source>
</evidence>
<keyword evidence="3" id="KW-0472">Membrane</keyword>
<dbReference type="PROSITE" id="PS50011">
    <property type="entry name" value="PROTEIN_KINASE_DOM"/>
    <property type="match status" value="1"/>
</dbReference>
<keyword evidence="5" id="KW-0418">Kinase</keyword>
<dbReference type="InterPro" id="IPR001245">
    <property type="entry name" value="Ser-Thr/Tyr_kinase_cat_dom"/>
</dbReference>
<dbReference type="InterPro" id="IPR011009">
    <property type="entry name" value="Kinase-like_dom_sf"/>
</dbReference>
<comment type="caution">
    <text evidence="5">The sequence shown here is derived from an EMBL/GenBank/DDBJ whole genome shotgun (WGS) entry which is preliminary data.</text>
</comment>
<feature type="transmembrane region" description="Helical" evidence="3">
    <location>
        <begin position="25"/>
        <end position="49"/>
    </location>
</feature>
<dbReference type="InterPro" id="IPR000719">
    <property type="entry name" value="Prot_kinase_dom"/>
</dbReference>
<dbReference type="AlphaFoldDB" id="A0AAD5X272"/>
<keyword evidence="2" id="KW-0067">ATP-binding</keyword>
<evidence type="ECO:0000256" key="1">
    <source>
        <dbReference type="ARBA" id="ARBA00022741"/>
    </source>
</evidence>
<accession>A0AAD5X272</accession>
<dbReference type="GO" id="GO:0005524">
    <property type="term" value="F:ATP binding"/>
    <property type="evidence" value="ECO:0007669"/>
    <property type="project" value="UniProtKB-KW"/>
</dbReference>
<evidence type="ECO:0000313" key="6">
    <source>
        <dbReference type="Proteomes" id="UP001212841"/>
    </source>
</evidence>
<keyword evidence="5" id="KW-0808">Transferase</keyword>
<name>A0AAD5X272_9FUNG</name>
<dbReference type="Gene3D" id="1.10.510.10">
    <property type="entry name" value="Transferase(Phosphotransferase) domain 1"/>
    <property type="match status" value="1"/>
</dbReference>
<evidence type="ECO:0000259" key="4">
    <source>
        <dbReference type="PROSITE" id="PS50011"/>
    </source>
</evidence>
<evidence type="ECO:0000256" key="3">
    <source>
        <dbReference type="SAM" id="Phobius"/>
    </source>
</evidence>
<gene>
    <name evidence="5" type="primary">IPL1_1</name>
    <name evidence="5" type="ORF">HK097_000213</name>
</gene>
<dbReference type="PANTHER" id="PTHR44329">
    <property type="entry name" value="SERINE/THREONINE-PROTEIN KINASE TNNI3K-RELATED"/>
    <property type="match status" value="1"/>
</dbReference>
<dbReference type="GO" id="GO:0004672">
    <property type="term" value="F:protein kinase activity"/>
    <property type="evidence" value="ECO:0007669"/>
    <property type="project" value="InterPro"/>
</dbReference>
<dbReference type="EMBL" id="JADGJD010001022">
    <property type="protein sequence ID" value="KAJ3047128.1"/>
    <property type="molecule type" value="Genomic_DNA"/>
</dbReference>
<keyword evidence="1" id="KW-0547">Nucleotide-binding</keyword>
<sequence length="467" mass="51562">MPALPSLLPATSHLQKRAPETSIPLYIPIILGVIVVLLLIALLTLYNLFRRQLARIARKSTVSDAAAVYKYSTDETVVDDDDEKVTPHPRDGEAPPKGIPYFFFEDILMMDHVDHVKSGGFAMVAKGRFVGTAAQQVGYNYIAIKTLKVRGLRGSELKKEIRNEVAIMLNVGTHPNVVHLYGITHVPIRNEPHISILMGWAKYGSLRSYAKSEREKRIDHQDWQWFYRLAKGMASGLRHLHQRKVLHHDISSNNVLVDAGGHVRWTDFGLSTYASHRTQQKWTGTVNYLPPEYLETVGFKYNFKCDIYGLGMLLWELTMDRIPYSKVEGDPHAVREAILASPDPFVPIPNMPQAWTDLVAELIARDPDNRPELDEVVSRLEELVNPGAAKSGTVGAGFHKLAALVKSPTMASIGIRKGGEEHGGGGGGLAGRISGAFSKSGTLYPVSDTLTVEEGGGLKLTKSKTTE</sequence>
<keyword evidence="3" id="KW-0812">Transmembrane</keyword>
<keyword evidence="3" id="KW-1133">Transmembrane helix</keyword>
<dbReference type="SUPFAM" id="SSF56112">
    <property type="entry name" value="Protein kinase-like (PK-like)"/>
    <property type="match status" value="1"/>
</dbReference>
<dbReference type="Proteomes" id="UP001212841">
    <property type="component" value="Unassembled WGS sequence"/>
</dbReference>
<dbReference type="InterPro" id="IPR051681">
    <property type="entry name" value="Ser/Thr_Kinases-Pseudokinases"/>
</dbReference>
<keyword evidence="6" id="KW-1185">Reference proteome</keyword>